<protein>
    <recommendedName>
        <fullName evidence="12">G-protein coupled receptors family 2 profile 2 domain-containing protein</fullName>
    </recommendedName>
</protein>
<evidence type="ECO:0000256" key="2">
    <source>
        <dbReference type="ARBA" id="ARBA00008979"/>
    </source>
</evidence>
<evidence type="ECO:0000313" key="13">
    <source>
        <dbReference type="EMBL" id="KAK9703423.1"/>
    </source>
</evidence>
<dbReference type="SUPFAM" id="SSF63877">
    <property type="entry name" value="Methuselah ectodomain"/>
    <property type="match status" value="1"/>
</dbReference>
<comment type="caution">
    <text evidence="13">The sequence shown here is derived from an EMBL/GenBank/DDBJ whole genome shotgun (WGS) entry which is preliminary data.</text>
</comment>
<comment type="similarity">
    <text evidence="2">Belongs to the G-protein coupled receptor 2 family. Mth subfamily.</text>
</comment>
<evidence type="ECO:0000256" key="10">
    <source>
        <dbReference type="SAM" id="Phobius"/>
    </source>
</evidence>
<dbReference type="PANTHER" id="PTHR47154:SF2">
    <property type="entry name" value="G-PROTEIN COUPLED RECEPTOR MTH-RELATED"/>
    <property type="match status" value="1"/>
</dbReference>
<organism evidence="13 14">
    <name type="scientific">Popillia japonica</name>
    <name type="common">Japanese beetle</name>
    <dbReference type="NCBI Taxonomy" id="7064"/>
    <lineage>
        <taxon>Eukaryota</taxon>
        <taxon>Metazoa</taxon>
        <taxon>Ecdysozoa</taxon>
        <taxon>Arthropoda</taxon>
        <taxon>Hexapoda</taxon>
        <taxon>Insecta</taxon>
        <taxon>Pterygota</taxon>
        <taxon>Neoptera</taxon>
        <taxon>Endopterygota</taxon>
        <taxon>Coleoptera</taxon>
        <taxon>Polyphaga</taxon>
        <taxon>Scarabaeiformia</taxon>
        <taxon>Scarabaeidae</taxon>
        <taxon>Rutelinae</taxon>
        <taxon>Popillia</taxon>
    </lineage>
</organism>
<dbReference type="GO" id="GO:0005886">
    <property type="term" value="C:plasma membrane"/>
    <property type="evidence" value="ECO:0007669"/>
    <property type="project" value="TreeGrafter"/>
</dbReference>
<evidence type="ECO:0000256" key="6">
    <source>
        <dbReference type="ARBA" id="ARBA00023040"/>
    </source>
</evidence>
<gene>
    <name evidence="13" type="ORF">QE152_g29358</name>
</gene>
<feature type="transmembrane region" description="Helical" evidence="10">
    <location>
        <begin position="538"/>
        <end position="559"/>
    </location>
</feature>
<evidence type="ECO:0000256" key="3">
    <source>
        <dbReference type="ARBA" id="ARBA00022692"/>
    </source>
</evidence>
<evidence type="ECO:0000259" key="12">
    <source>
        <dbReference type="PROSITE" id="PS50261"/>
    </source>
</evidence>
<comment type="subcellular location">
    <subcellularLocation>
        <location evidence="1">Endomembrane system</location>
        <topology evidence="1">Multi-pass membrane protein</topology>
    </subcellularLocation>
</comment>
<keyword evidence="14" id="KW-1185">Reference proteome</keyword>
<dbReference type="InterPro" id="IPR023311">
    <property type="entry name" value="Methusela_ecto_dom_2"/>
</dbReference>
<dbReference type="Gene3D" id="2.170.180.11">
    <property type="entry name" value="Methuselah ectodomain, domain 2"/>
    <property type="match status" value="1"/>
</dbReference>
<evidence type="ECO:0000256" key="7">
    <source>
        <dbReference type="ARBA" id="ARBA00023136"/>
    </source>
</evidence>
<feature type="signal peptide" evidence="11">
    <location>
        <begin position="1"/>
        <end position="20"/>
    </location>
</feature>
<evidence type="ECO:0000256" key="8">
    <source>
        <dbReference type="ARBA" id="ARBA00023170"/>
    </source>
</evidence>
<dbReference type="AlphaFoldDB" id="A0AAW1JID6"/>
<dbReference type="SUPFAM" id="SSF81321">
    <property type="entry name" value="Family A G protein-coupled receptor-like"/>
    <property type="match status" value="1"/>
</dbReference>
<evidence type="ECO:0000256" key="5">
    <source>
        <dbReference type="ARBA" id="ARBA00022989"/>
    </source>
</evidence>
<evidence type="ECO:0000256" key="11">
    <source>
        <dbReference type="SAM" id="SignalP"/>
    </source>
</evidence>
<feature type="transmembrane region" description="Helical" evidence="10">
    <location>
        <begin position="341"/>
        <end position="359"/>
    </location>
</feature>
<dbReference type="Proteomes" id="UP001458880">
    <property type="component" value="Unassembled WGS sequence"/>
</dbReference>
<keyword evidence="7 10" id="KW-0472">Membrane</keyword>
<evidence type="ECO:0000256" key="4">
    <source>
        <dbReference type="ARBA" id="ARBA00022729"/>
    </source>
</evidence>
<accession>A0AAW1JID6</accession>
<evidence type="ECO:0000256" key="9">
    <source>
        <dbReference type="ARBA" id="ARBA00023224"/>
    </source>
</evidence>
<dbReference type="GO" id="GO:0007166">
    <property type="term" value="P:cell surface receptor signaling pathway"/>
    <property type="evidence" value="ECO:0007669"/>
    <property type="project" value="InterPro"/>
</dbReference>
<keyword evidence="5 10" id="KW-1133">Transmembrane helix</keyword>
<feature type="chain" id="PRO_5043855935" description="G-protein coupled receptors family 2 profile 2 domain-containing protein" evidence="11">
    <location>
        <begin position="21"/>
        <end position="603"/>
    </location>
</feature>
<keyword evidence="4 11" id="KW-0732">Signal</keyword>
<proteinExistence type="inferred from homology"/>
<reference evidence="13 14" key="1">
    <citation type="journal article" date="2024" name="BMC Genomics">
        <title>De novo assembly and annotation of Popillia japonica's genome with initial clues to its potential as an invasive pest.</title>
        <authorList>
            <person name="Cucini C."/>
            <person name="Boschi S."/>
            <person name="Funari R."/>
            <person name="Cardaioli E."/>
            <person name="Iannotti N."/>
            <person name="Marturano G."/>
            <person name="Paoli F."/>
            <person name="Bruttini M."/>
            <person name="Carapelli A."/>
            <person name="Frati F."/>
            <person name="Nardi F."/>
        </authorList>
    </citation>
    <scope>NUCLEOTIDE SEQUENCE [LARGE SCALE GENOMIC DNA]</scope>
    <source>
        <strain evidence="13">DMR45628</strain>
    </source>
</reference>
<evidence type="ECO:0000313" key="14">
    <source>
        <dbReference type="Proteomes" id="UP001458880"/>
    </source>
</evidence>
<dbReference type="GO" id="GO:0012505">
    <property type="term" value="C:endomembrane system"/>
    <property type="evidence" value="ECO:0007669"/>
    <property type="project" value="UniProtKB-SubCell"/>
</dbReference>
<feature type="transmembrane region" description="Helical" evidence="10">
    <location>
        <begin position="292"/>
        <end position="313"/>
    </location>
</feature>
<feature type="transmembrane region" description="Helical" evidence="10">
    <location>
        <begin position="451"/>
        <end position="476"/>
    </location>
</feature>
<evidence type="ECO:0000256" key="1">
    <source>
        <dbReference type="ARBA" id="ARBA00004127"/>
    </source>
</evidence>
<feature type="transmembrane region" description="Helical" evidence="10">
    <location>
        <begin position="397"/>
        <end position="417"/>
    </location>
</feature>
<dbReference type="InterPro" id="IPR051384">
    <property type="entry name" value="Mth_GPCR"/>
</dbReference>
<dbReference type="PANTHER" id="PTHR47154">
    <property type="entry name" value="G-PROTEIN COUPLED RECEPTOR MTH-RELATED"/>
    <property type="match status" value="1"/>
</dbReference>
<dbReference type="Gene3D" id="1.20.1070.10">
    <property type="entry name" value="Rhodopsin 7-helix transmembrane proteins"/>
    <property type="match status" value="1"/>
</dbReference>
<name>A0AAW1JID6_POPJA</name>
<keyword evidence="3 10" id="KW-0812">Transmembrane</keyword>
<keyword evidence="6" id="KW-0297">G-protein coupled receptor</keyword>
<keyword evidence="9" id="KW-0807">Transducer</keyword>
<feature type="transmembrane region" description="Helical" evidence="10">
    <location>
        <begin position="319"/>
        <end position="336"/>
    </location>
</feature>
<dbReference type="EMBL" id="JASPKY010000370">
    <property type="protein sequence ID" value="KAK9703423.1"/>
    <property type="molecule type" value="Genomic_DNA"/>
</dbReference>
<dbReference type="GO" id="GO:0008528">
    <property type="term" value="F:G protein-coupled peptide receptor activity"/>
    <property type="evidence" value="ECO:0007669"/>
    <property type="project" value="TreeGrafter"/>
</dbReference>
<sequence length="603" mass="70057">MVTSSAIVSIAVLFLRSIHFNEHYVPDYTDSKQSVYFYKNSRANNAKYRGIITNHTYLYQLAYFPKCCPPGYFYEDGNRECLPSNGTPIYDEINLNTDLIKSGLSECPVLLDRFVAKTSFKRYGGNGYMLLWNETLYKGHYCLDNIVEDEDFYVIRVCQEKDYCFNGTDDGNKDWCVRKCCPDGYRFEDYRCVPVTDSGIRMEMHKDRYERTDGYAIYYSSNMACSVANWHEYQDINFTIKTNGSLINHDDNSVYHENEYCVDTMYNTDSRRLTDMVILCEFSSALFLKWSIVKVSVIITCICFAITIVLYIYYKKAQMLIIVGFCIVDLAFWIMYTMRIFYADFGRLCIIFGYIYFFISLSRLSWLNILSCEIWIAVGNPGVIAGQTKHALWKRKVIYIAYAILVPAFFTTAFILAHQGVHPLPEFVRPYIDVSSCGIDVKGADSNYGYIYLYIPATLLIVVNLILFVKTVLHFLRIRIAMKQMSDTASVQKQKMAKLNRKRGIIILKLGLIMVVTWIYYLYAYLSRLSDHPILNTIGDILMFLNIFEGLYFLIIFVVKWKAIKQLLHKVKILKKKDTLHEESESTESVNEVIPMHAYTEES</sequence>
<dbReference type="PROSITE" id="PS50261">
    <property type="entry name" value="G_PROTEIN_RECEP_F2_4"/>
    <property type="match status" value="1"/>
</dbReference>
<feature type="transmembrane region" description="Helical" evidence="10">
    <location>
        <begin position="505"/>
        <end position="526"/>
    </location>
</feature>
<feature type="domain" description="G-protein coupled receptors family 2 profile 2" evidence="12">
    <location>
        <begin position="289"/>
        <end position="561"/>
    </location>
</feature>
<keyword evidence="8" id="KW-0675">Receptor</keyword>
<dbReference type="InterPro" id="IPR036272">
    <property type="entry name" value="Methuselah_N_sf"/>
</dbReference>
<dbReference type="InterPro" id="IPR017981">
    <property type="entry name" value="GPCR_2-like_7TM"/>
</dbReference>